<gene>
    <name evidence="1" type="ORF">VTL71DRAFT_3281</name>
</gene>
<organism evidence="1 2">
    <name type="scientific">Oculimacula yallundae</name>
    <dbReference type="NCBI Taxonomy" id="86028"/>
    <lineage>
        <taxon>Eukaryota</taxon>
        <taxon>Fungi</taxon>
        <taxon>Dikarya</taxon>
        <taxon>Ascomycota</taxon>
        <taxon>Pezizomycotina</taxon>
        <taxon>Leotiomycetes</taxon>
        <taxon>Helotiales</taxon>
        <taxon>Ploettnerulaceae</taxon>
        <taxon>Oculimacula</taxon>
    </lineage>
</organism>
<accession>A0ABR4C8I9</accession>
<name>A0ABR4C8I9_9HELO</name>
<keyword evidence="2" id="KW-1185">Reference proteome</keyword>
<dbReference type="EMBL" id="JAZHXI010000012">
    <property type="protein sequence ID" value="KAL2065611.1"/>
    <property type="molecule type" value="Genomic_DNA"/>
</dbReference>
<dbReference type="Proteomes" id="UP001595075">
    <property type="component" value="Unassembled WGS sequence"/>
</dbReference>
<reference evidence="1 2" key="1">
    <citation type="journal article" date="2024" name="Commun. Biol.">
        <title>Comparative genomic analysis of thermophilic fungi reveals convergent evolutionary adaptations and gene losses.</title>
        <authorList>
            <person name="Steindorff A.S."/>
            <person name="Aguilar-Pontes M.V."/>
            <person name="Robinson A.J."/>
            <person name="Andreopoulos B."/>
            <person name="LaButti K."/>
            <person name="Kuo A."/>
            <person name="Mondo S."/>
            <person name="Riley R."/>
            <person name="Otillar R."/>
            <person name="Haridas S."/>
            <person name="Lipzen A."/>
            <person name="Grimwood J."/>
            <person name="Schmutz J."/>
            <person name="Clum A."/>
            <person name="Reid I.D."/>
            <person name="Moisan M.C."/>
            <person name="Butler G."/>
            <person name="Nguyen T.T.M."/>
            <person name="Dewar K."/>
            <person name="Conant G."/>
            <person name="Drula E."/>
            <person name="Henrissat B."/>
            <person name="Hansel C."/>
            <person name="Singer S."/>
            <person name="Hutchinson M.I."/>
            <person name="de Vries R.P."/>
            <person name="Natvig D.O."/>
            <person name="Powell A.J."/>
            <person name="Tsang A."/>
            <person name="Grigoriev I.V."/>
        </authorList>
    </citation>
    <scope>NUCLEOTIDE SEQUENCE [LARGE SCALE GENOMIC DNA]</scope>
    <source>
        <strain evidence="1 2">CBS 494.80</strain>
    </source>
</reference>
<evidence type="ECO:0008006" key="3">
    <source>
        <dbReference type="Google" id="ProtNLM"/>
    </source>
</evidence>
<evidence type="ECO:0000313" key="2">
    <source>
        <dbReference type="Proteomes" id="UP001595075"/>
    </source>
</evidence>
<comment type="caution">
    <text evidence="1">The sequence shown here is derived from an EMBL/GenBank/DDBJ whole genome shotgun (WGS) entry which is preliminary data.</text>
</comment>
<proteinExistence type="predicted"/>
<protein>
    <recommendedName>
        <fullName evidence="3">C2H2-type domain-containing protein</fullName>
    </recommendedName>
</protein>
<evidence type="ECO:0000313" key="1">
    <source>
        <dbReference type="EMBL" id="KAL2065611.1"/>
    </source>
</evidence>
<sequence length="163" mass="18417">MSPASRLVFLCTVSRLYSCFLVHTPSNPFAFILCSLIAFLSTFLLRPPPLLPLTFRHPTRNVLPNLSGFLLSKDSKPSPRRVFPNFGSLKTVLHSIALVDCWSCQTFNSASVARHSRDNHFTEEPINYCVRVEILYLPSGSKILVLQKTQRPEKSLQTRAGQR</sequence>